<keyword evidence="2" id="KW-1185">Reference proteome</keyword>
<dbReference type="AlphaFoldDB" id="A0AAN8I6N2"/>
<proteinExistence type="predicted"/>
<reference evidence="1 2" key="1">
    <citation type="submission" date="2022-12" db="EMBL/GenBank/DDBJ databases">
        <title>Genomic features and morphological characterization of a novel Knufia sp. strain isolated from spacecraft assembly facility.</title>
        <authorList>
            <person name="Teixeira M."/>
            <person name="Chander A.M."/>
            <person name="Stajich J.E."/>
            <person name="Venkateswaran K."/>
        </authorList>
    </citation>
    <scope>NUCLEOTIDE SEQUENCE [LARGE SCALE GENOMIC DNA]</scope>
    <source>
        <strain evidence="1 2">FJI-L2-BK-P2</strain>
    </source>
</reference>
<organism evidence="1 2">
    <name type="scientific">Knufia fluminis</name>
    <dbReference type="NCBI Taxonomy" id="191047"/>
    <lineage>
        <taxon>Eukaryota</taxon>
        <taxon>Fungi</taxon>
        <taxon>Dikarya</taxon>
        <taxon>Ascomycota</taxon>
        <taxon>Pezizomycotina</taxon>
        <taxon>Eurotiomycetes</taxon>
        <taxon>Chaetothyriomycetidae</taxon>
        <taxon>Chaetothyriales</taxon>
        <taxon>Trichomeriaceae</taxon>
        <taxon>Knufia</taxon>
    </lineage>
</organism>
<dbReference type="Proteomes" id="UP001316803">
    <property type="component" value="Unassembled WGS sequence"/>
</dbReference>
<name>A0AAN8I6N2_9EURO</name>
<dbReference type="EMBL" id="JAKLMC020000017">
    <property type="protein sequence ID" value="KAK5952071.1"/>
    <property type="molecule type" value="Genomic_DNA"/>
</dbReference>
<protein>
    <submittedName>
        <fullName evidence="1">Uncharacterized protein</fullName>
    </submittedName>
</protein>
<gene>
    <name evidence="1" type="ORF">OHC33_006958</name>
</gene>
<evidence type="ECO:0000313" key="2">
    <source>
        <dbReference type="Proteomes" id="UP001316803"/>
    </source>
</evidence>
<sequence>MSRFNYGALALRSEDISDITKTEYISWNIYIISCNLKQQAHSYRAIRSTTPGESLSQISKVYIKVHNPETCMCLAKTKLDVHIQQPYCAGEQDEHNLAHPGANVFNSLYFRRKDGTLRNALGGVITEEVTKGDREATAYGKKQIVRSKDLVVMVGTGGAGETRGADEKFTKKLDWAAGIIGR</sequence>
<evidence type="ECO:0000313" key="1">
    <source>
        <dbReference type="EMBL" id="KAK5952071.1"/>
    </source>
</evidence>
<comment type="caution">
    <text evidence="1">The sequence shown here is derived from an EMBL/GenBank/DDBJ whole genome shotgun (WGS) entry which is preliminary data.</text>
</comment>
<accession>A0AAN8I6N2</accession>